<evidence type="ECO:0000259" key="8">
    <source>
        <dbReference type="Pfam" id="PF05199"/>
    </source>
</evidence>
<evidence type="ECO:0000256" key="5">
    <source>
        <dbReference type="ARBA" id="ARBA00023002"/>
    </source>
</evidence>
<dbReference type="InterPro" id="IPR000172">
    <property type="entry name" value="GMC_OxRdtase_N"/>
</dbReference>
<protein>
    <submittedName>
        <fullName evidence="9">GMC family oxidoreductase</fullName>
    </submittedName>
</protein>
<evidence type="ECO:0000256" key="3">
    <source>
        <dbReference type="ARBA" id="ARBA00022630"/>
    </source>
</evidence>
<evidence type="ECO:0000256" key="4">
    <source>
        <dbReference type="ARBA" id="ARBA00022827"/>
    </source>
</evidence>
<feature type="domain" description="FAD-binding" evidence="7">
    <location>
        <begin position="16"/>
        <end position="52"/>
    </location>
</feature>
<dbReference type="EMBL" id="SDPT01000002">
    <property type="protein sequence ID" value="RXZ31465.1"/>
    <property type="molecule type" value="Genomic_DNA"/>
</dbReference>
<dbReference type="PANTHER" id="PTHR42784:SF1">
    <property type="entry name" value="PYRANOSE 2-OXIDASE"/>
    <property type="match status" value="1"/>
</dbReference>
<dbReference type="InterPro" id="IPR051473">
    <property type="entry name" value="P2Ox-like"/>
</dbReference>
<keyword evidence="5" id="KW-0560">Oxidoreductase</keyword>
<evidence type="ECO:0000259" key="6">
    <source>
        <dbReference type="Pfam" id="PF00732"/>
    </source>
</evidence>
<dbReference type="AlphaFoldDB" id="A0A4Q2ISF0"/>
<name>A0A4Q2ISF0_9SPHN</name>
<evidence type="ECO:0000256" key="2">
    <source>
        <dbReference type="ARBA" id="ARBA00010790"/>
    </source>
</evidence>
<dbReference type="GO" id="GO:0016614">
    <property type="term" value="F:oxidoreductase activity, acting on CH-OH group of donors"/>
    <property type="evidence" value="ECO:0007669"/>
    <property type="project" value="InterPro"/>
</dbReference>
<evidence type="ECO:0000256" key="1">
    <source>
        <dbReference type="ARBA" id="ARBA00001974"/>
    </source>
</evidence>
<dbReference type="InterPro" id="IPR007867">
    <property type="entry name" value="GMC_OxRtase_C"/>
</dbReference>
<keyword evidence="10" id="KW-1185">Reference proteome</keyword>
<proteinExistence type="inferred from homology"/>
<comment type="caution">
    <text evidence="9">The sequence shown here is derived from an EMBL/GenBank/DDBJ whole genome shotgun (WGS) entry which is preliminary data.</text>
</comment>
<keyword evidence="4" id="KW-0274">FAD</keyword>
<dbReference type="InterPro" id="IPR002938">
    <property type="entry name" value="FAD-bd"/>
</dbReference>
<comment type="similarity">
    <text evidence="2">Belongs to the GMC oxidoreductase family.</text>
</comment>
<keyword evidence="3" id="KW-0285">Flavoprotein</keyword>
<evidence type="ECO:0000313" key="9">
    <source>
        <dbReference type="EMBL" id="RXZ31465.1"/>
    </source>
</evidence>
<evidence type="ECO:0000259" key="7">
    <source>
        <dbReference type="Pfam" id="PF01494"/>
    </source>
</evidence>
<evidence type="ECO:0000313" key="10">
    <source>
        <dbReference type="Proteomes" id="UP000292347"/>
    </source>
</evidence>
<sequence>MILDLRHDVLPAAMGVPIVIVGGGPAGITLALQLEKRGVPSLLLEAGSTRIDAAGQDFYRAASIRPEDHGPVHRYRHRVLGGTSAVWGGRCIPFDPIDFEERPWLSDARWPIRYEELAGYYPEAVAMCRAGSPHFTADLAVTDAAGAGMFDMCDPDLVADRIERFSEPTHFGRFYQERLRQSRAAVVLLNAPVLRVVAHPSGRAVKGVVIAAPDGRRIEVGARAVVVASGALETARLLLSSTDQKSCGLGNERDLVGRFYQSHLEGHVGELRVPPGASSRMDYFRDGDGIYCRRYLWLSPEAQRRERLAGLVLRPTHPKVADPAHGNPVLSAMFLVKGMLLPEYARGMNSTDSAEARRVGKGVPLHLRHLGNVLRGSPGLARFATDWTRRRVLARRKLPSVFLADRDGRYPIDVNAEQEPDRDSRVLLGEARDSLGQQRLVIDWRTSEADLARVARGLAVADRALRRAGAARILLPDPEEAVARLTRVGGHHVGTARMAESPASGVVDGHGEAFDVAGLHVLGAAAFPTSGFANPTLTIVALAVRMADRLAGRMANFRMGRAVNRAA</sequence>
<dbReference type="Pfam" id="PF00732">
    <property type="entry name" value="GMC_oxred_N"/>
    <property type="match status" value="1"/>
</dbReference>
<comment type="cofactor">
    <cofactor evidence="1">
        <name>FAD</name>
        <dbReference type="ChEBI" id="CHEBI:57692"/>
    </cofactor>
</comment>
<dbReference type="Pfam" id="PF01494">
    <property type="entry name" value="FAD_binding_3"/>
    <property type="match status" value="1"/>
</dbReference>
<reference evidence="9 10" key="1">
    <citation type="submission" date="2019-01" db="EMBL/GenBank/DDBJ databases">
        <title>Sphingomonas mucosissima sp. nov. and Sphingomonas desiccabilis sp. nov., from biological soil crusts in the Colorado Plateau, USA.</title>
        <authorList>
            <person name="Zhu D."/>
        </authorList>
    </citation>
    <scope>NUCLEOTIDE SEQUENCE [LARGE SCALE GENOMIC DNA]</scope>
    <source>
        <strain evidence="9 10">CP1D</strain>
    </source>
</reference>
<dbReference type="Pfam" id="PF05199">
    <property type="entry name" value="GMC_oxred_C"/>
    <property type="match status" value="1"/>
</dbReference>
<dbReference type="InterPro" id="IPR036188">
    <property type="entry name" value="FAD/NAD-bd_sf"/>
</dbReference>
<feature type="domain" description="Glucose-methanol-choline oxidoreductase N-terminal" evidence="6">
    <location>
        <begin position="182"/>
        <end position="264"/>
    </location>
</feature>
<dbReference type="PANTHER" id="PTHR42784">
    <property type="entry name" value="PYRANOSE 2-OXIDASE"/>
    <property type="match status" value="1"/>
</dbReference>
<dbReference type="SUPFAM" id="SSF51905">
    <property type="entry name" value="FAD/NAD(P)-binding domain"/>
    <property type="match status" value="1"/>
</dbReference>
<dbReference type="GO" id="GO:0071949">
    <property type="term" value="F:FAD binding"/>
    <property type="evidence" value="ECO:0007669"/>
    <property type="project" value="InterPro"/>
</dbReference>
<gene>
    <name evidence="9" type="ORF">EO081_09460</name>
</gene>
<dbReference type="RefSeq" id="WP_129341711.1">
    <property type="nucleotide sequence ID" value="NZ_JACIDD010000002.1"/>
</dbReference>
<dbReference type="Gene3D" id="3.50.50.60">
    <property type="entry name" value="FAD/NAD(P)-binding domain"/>
    <property type="match status" value="2"/>
</dbReference>
<feature type="domain" description="Glucose-methanol-choline oxidoreductase C-terminal" evidence="8">
    <location>
        <begin position="420"/>
        <end position="543"/>
    </location>
</feature>
<organism evidence="9 10">
    <name type="scientific">Sphingomonas desiccabilis</name>
    <dbReference type="NCBI Taxonomy" id="429134"/>
    <lineage>
        <taxon>Bacteria</taxon>
        <taxon>Pseudomonadati</taxon>
        <taxon>Pseudomonadota</taxon>
        <taxon>Alphaproteobacteria</taxon>
        <taxon>Sphingomonadales</taxon>
        <taxon>Sphingomonadaceae</taxon>
        <taxon>Sphingomonas</taxon>
    </lineage>
</organism>
<dbReference type="Proteomes" id="UP000292347">
    <property type="component" value="Unassembled WGS sequence"/>
</dbReference>
<accession>A0A4Q2ISF0</accession>
<dbReference type="OrthoDB" id="9798604at2"/>